<dbReference type="GO" id="GO:0000287">
    <property type="term" value="F:magnesium ion binding"/>
    <property type="evidence" value="ECO:0007669"/>
    <property type="project" value="TreeGrafter"/>
</dbReference>
<dbReference type="NCBIfam" id="TIGR01484">
    <property type="entry name" value="HAD-SF-IIB"/>
    <property type="match status" value="1"/>
</dbReference>
<dbReference type="NCBIfam" id="TIGR00099">
    <property type="entry name" value="Cof-subfamily"/>
    <property type="match status" value="1"/>
</dbReference>
<dbReference type="InterPro" id="IPR006379">
    <property type="entry name" value="HAD-SF_hydro_IIB"/>
</dbReference>
<protein>
    <submittedName>
        <fullName evidence="1">HAD family phosphatase</fullName>
    </submittedName>
</protein>
<dbReference type="InterPro" id="IPR036412">
    <property type="entry name" value="HAD-like_sf"/>
</dbReference>
<dbReference type="CDD" id="cd07516">
    <property type="entry name" value="HAD_Pase"/>
    <property type="match status" value="1"/>
</dbReference>
<comment type="caution">
    <text evidence="1">The sequence shown here is derived from an EMBL/GenBank/DDBJ whole genome shotgun (WGS) entry which is preliminary data.</text>
</comment>
<proteinExistence type="predicted"/>
<dbReference type="SFLD" id="SFLDG01140">
    <property type="entry name" value="C2.B:_Phosphomannomutase_and_P"/>
    <property type="match status" value="1"/>
</dbReference>
<dbReference type="PANTHER" id="PTHR10000">
    <property type="entry name" value="PHOSPHOSERINE PHOSPHATASE"/>
    <property type="match status" value="1"/>
</dbReference>
<reference evidence="1" key="1">
    <citation type="submission" date="2020-10" db="EMBL/GenBank/DDBJ databases">
        <authorList>
            <person name="Gilroy R."/>
        </authorList>
    </citation>
    <scope>NUCLEOTIDE SEQUENCE</scope>
    <source>
        <strain evidence="1">ChiW16-3235</strain>
    </source>
</reference>
<organism evidence="1 2">
    <name type="scientific">Candidatus Coproplasma avicola</name>
    <dbReference type="NCBI Taxonomy" id="2840744"/>
    <lineage>
        <taxon>Bacteria</taxon>
        <taxon>Bacillati</taxon>
        <taxon>Bacillota</taxon>
        <taxon>Clostridia</taxon>
        <taxon>Eubacteriales</taxon>
        <taxon>Candidatus Coproplasma</taxon>
    </lineage>
</organism>
<name>A0A9D1J9A0_9FIRM</name>
<dbReference type="Proteomes" id="UP000823913">
    <property type="component" value="Unassembled WGS sequence"/>
</dbReference>
<accession>A0A9D1J9A0</accession>
<dbReference type="Pfam" id="PF08282">
    <property type="entry name" value="Hydrolase_3"/>
    <property type="match status" value="1"/>
</dbReference>
<dbReference type="PANTHER" id="PTHR10000:SF8">
    <property type="entry name" value="HAD SUPERFAMILY HYDROLASE-LIKE, TYPE 3"/>
    <property type="match status" value="1"/>
</dbReference>
<evidence type="ECO:0000313" key="1">
    <source>
        <dbReference type="EMBL" id="HIR67268.1"/>
    </source>
</evidence>
<dbReference type="GO" id="GO:0005829">
    <property type="term" value="C:cytosol"/>
    <property type="evidence" value="ECO:0007669"/>
    <property type="project" value="TreeGrafter"/>
</dbReference>
<sequence>MTQLNAKLIVSDFDGTLITSDQRILPEVREAITQYIADGGIFAVCTGRILASILPRVRELGLKGLVIACQGSVIADIETGEYIKRGGLSPVQTSEICAAIESAGQSVNAYSDDHFYTDIPKDNKYLKMYEEITGVTSQNVGERLSDYIARNGIKCQKVASLCMPRARKRLYKFLKERFDGKYDVTCSANVLVEVSPLNDTKGAAVRFLAQRYGINMSETVAMGDNLNDLSMIEAAGIGVAVGNAVRELKKKADYVAVTNDQGAVAQVIKLFGYRHD</sequence>
<dbReference type="SUPFAM" id="SSF56784">
    <property type="entry name" value="HAD-like"/>
    <property type="match status" value="1"/>
</dbReference>
<dbReference type="InterPro" id="IPR023214">
    <property type="entry name" value="HAD_sf"/>
</dbReference>
<evidence type="ECO:0000313" key="2">
    <source>
        <dbReference type="Proteomes" id="UP000823913"/>
    </source>
</evidence>
<dbReference type="AlphaFoldDB" id="A0A9D1J9A0"/>
<reference evidence="1" key="2">
    <citation type="journal article" date="2021" name="PeerJ">
        <title>Extensive microbial diversity within the chicken gut microbiome revealed by metagenomics and culture.</title>
        <authorList>
            <person name="Gilroy R."/>
            <person name="Ravi A."/>
            <person name="Getino M."/>
            <person name="Pursley I."/>
            <person name="Horton D.L."/>
            <person name="Alikhan N.F."/>
            <person name="Baker D."/>
            <person name="Gharbi K."/>
            <person name="Hall N."/>
            <person name="Watson M."/>
            <person name="Adriaenssens E.M."/>
            <person name="Foster-Nyarko E."/>
            <person name="Jarju S."/>
            <person name="Secka A."/>
            <person name="Antonio M."/>
            <person name="Oren A."/>
            <person name="Chaudhuri R.R."/>
            <person name="La Ragione R."/>
            <person name="Hildebrand F."/>
            <person name="Pallen M.J."/>
        </authorList>
    </citation>
    <scope>NUCLEOTIDE SEQUENCE</scope>
    <source>
        <strain evidence="1">ChiW16-3235</strain>
    </source>
</reference>
<dbReference type="GO" id="GO:0016791">
    <property type="term" value="F:phosphatase activity"/>
    <property type="evidence" value="ECO:0007669"/>
    <property type="project" value="TreeGrafter"/>
</dbReference>
<dbReference type="Gene3D" id="3.30.1240.10">
    <property type="match status" value="1"/>
</dbReference>
<gene>
    <name evidence="1" type="ORF">IAB94_04405</name>
</gene>
<dbReference type="SFLD" id="SFLDS00003">
    <property type="entry name" value="Haloacid_Dehalogenase"/>
    <property type="match status" value="1"/>
</dbReference>
<dbReference type="EMBL" id="DVHK01000093">
    <property type="protein sequence ID" value="HIR67268.1"/>
    <property type="molecule type" value="Genomic_DNA"/>
</dbReference>
<dbReference type="InterPro" id="IPR000150">
    <property type="entry name" value="Cof"/>
</dbReference>
<dbReference type="Gene3D" id="3.40.50.1000">
    <property type="entry name" value="HAD superfamily/HAD-like"/>
    <property type="match status" value="1"/>
</dbReference>